<organism evidence="1 2">
    <name type="scientific">Legionella beliardensis</name>
    <dbReference type="NCBI Taxonomy" id="91822"/>
    <lineage>
        <taxon>Bacteria</taxon>
        <taxon>Pseudomonadati</taxon>
        <taxon>Pseudomonadota</taxon>
        <taxon>Gammaproteobacteria</taxon>
        <taxon>Legionellales</taxon>
        <taxon>Legionellaceae</taxon>
        <taxon>Legionella</taxon>
    </lineage>
</organism>
<dbReference type="AlphaFoldDB" id="A0A378I267"/>
<evidence type="ECO:0000313" key="1">
    <source>
        <dbReference type="EMBL" id="STX28820.1"/>
    </source>
</evidence>
<sequence>MRSNDFELKRQEKLVIGCGSLCKESMYLEGVRLGKVDHMEIHPPTEFLTMDLPGSSYRPDIEGDLTDAKLKEIFPKGRFSQIIIEHLPPAAINKQAITNLSYLLTEQGVCLGILSRYLGRSIAHVGMDFHTGLLNKICSGLKLPTIAYEKDNYEFFHNLQSSGFQTILFLDDAGLNFVLFKVDVIKAQEVFASLIKRNDYFSNICQRKALLEAGKSNLIWGAIDNIVLKSKLFIINMIENSSEQTKEIIKSFNRHIVRDGDSVRDECIVDTIGFLGSKNALSPALLKAFFNDYNTLFQYLFLAKKHLDSLINVLEQINQERESFSYSLFSVVKASENNITDLEHRFVTNLINQLLYFSPTIHEGVLNAMLDIKEKKEDVCELIYVKFRKDIKNCLLSLLGTEANLQALLHEMLTSNPVCI</sequence>
<proteinExistence type="predicted"/>
<dbReference type="EMBL" id="UGNV01000001">
    <property type="protein sequence ID" value="STX28820.1"/>
    <property type="molecule type" value="Genomic_DNA"/>
</dbReference>
<reference evidence="1 2" key="1">
    <citation type="submission" date="2018-06" db="EMBL/GenBank/DDBJ databases">
        <authorList>
            <consortium name="Pathogen Informatics"/>
            <person name="Doyle S."/>
        </authorList>
    </citation>
    <scope>NUCLEOTIDE SEQUENCE [LARGE SCALE GENOMIC DNA]</scope>
    <source>
        <strain evidence="1 2">NCTC13315</strain>
    </source>
</reference>
<keyword evidence="2" id="KW-1185">Reference proteome</keyword>
<protein>
    <submittedName>
        <fullName evidence="1">Uncharacterized protein</fullName>
    </submittedName>
</protein>
<evidence type="ECO:0000313" key="2">
    <source>
        <dbReference type="Proteomes" id="UP000254968"/>
    </source>
</evidence>
<dbReference type="Proteomes" id="UP000254968">
    <property type="component" value="Unassembled WGS sequence"/>
</dbReference>
<accession>A0A378I267</accession>
<name>A0A378I267_9GAMM</name>
<gene>
    <name evidence="1" type="ORF">NCTC13315_01354</name>
</gene>
<dbReference type="RefSeq" id="WP_115302536.1">
    <property type="nucleotide sequence ID" value="NZ_CAAAHO010000001.1"/>
</dbReference>